<keyword evidence="2" id="KW-0479">Metal-binding</keyword>
<feature type="region of interest" description="Disordered" evidence="4">
    <location>
        <begin position="146"/>
        <end position="180"/>
    </location>
</feature>
<dbReference type="PANTHER" id="PTHR12271:SF66">
    <property type="entry name" value="TERMINAL URIDYLYLTRANSFERASE TAILOR"/>
    <property type="match status" value="1"/>
</dbReference>
<evidence type="ECO:0000313" key="6">
    <source>
        <dbReference type="EMBL" id="CAL4244547.1"/>
    </source>
</evidence>
<feature type="domain" description="PAP-associated" evidence="5">
    <location>
        <begin position="46"/>
        <end position="96"/>
    </location>
</feature>
<comment type="caution">
    <text evidence="6">The sequence shown here is derived from an EMBL/GenBank/DDBJ whole genome shotgun (WGS) entry which is preliminary data.</text>
</comment>
<evidence type="ECO:0000259" key="5">
    <source>
        <dbReference type="Pfam" id="PF03828"/>
    </source>
</evidence>
<accession>A0AAV2SRV8</accession>
<dbReference type="GO" id="GO:0031123">
    <property type="term" value="P:RNA 3'-end processing"/>
    <property type="evidence" value="ECO:0007669"/>
    <property type="project" value="TreeGrafter"/>
</dbReference>
<keyword evidence="1" id="KW-0808">Transferase</keyword>
<dbReference type="PANTHER" id="PTHR12271">
    <property type="entry name" value="POLY A POLYMERASE CID PAP -RELATED"/>
    <property type="match status" value="1"/>
</dbReference>
<feature type="non-terminal residue" evidence="6">
    <location>
        <position position="189"/>
    </location>
</feature>
<evidence type="ECO:0000256" key="3">
    <source>
        <dbReference type="ARBA" id="ARBA00022842"/>
    </source>
</evidence>
<reference evidence="6 7" key="1">
    <citation type="submission" date="2024-05" db="EMBL/GenBank/DDBJ databases">
        <authorList>
            <person name="Wallberg A."/>
        </authorList>
    </citation>
    <scope>NUCLEOTIDE SEQUENCE [LARGE SCALE GENOMIC DNA]</scope>
</reference>
<feature type="compositionally biased region" description="Acidic residues" evidence="4">
    <location>
        <begin position="152"/>
        <end position="172"/>
    </location>
</feature>
<dbReference type="Gene3D" id="1.10.1410.10">
    <property type="match status" value="1"/>
</dbReference>
<dbReference type="EMBL" id="CAXKWB010136430">
    <property type="protein sequence ID" value="CAL4244547.1"/>
    <property type="molecule type" value="Genomic_DNA"/>
</dbReference>
<name>A0AAV2SRV8_MEGNR</name>
<dbReference type="Proteomes" id="UP001497623">
    <property type="component" value="Unassembled WGS sequence"/>
</dbReference>
<dbReference type="AlphaFoldDB" id="A0AAV2SRV8"/>
<organism evidence="6 7">
    <name type="scientific">Meganyctiphanes norvegica</name>
    <name type="common">Northern krill</name>
    <name type="synonym">Thysanopoda norvegica</name>
    <dbReference type="NCBI Taxonomy" id="48144"/>
    <lineage>
        <taxon>Eukaryota</taxon>
        <taxon>Metazoa</taxon>
        <taxon>Ecdysozoa</taxon>
        <taxon>Arthropoda</taxon>
        <taxon>Crustacea</taxon>
        <taxon>Multicrustacea</taxon>
        <taxon>Malacostraca</taxon>
        <taxon>Eumalacostraca</taxon>
        <taxon>Eucarida</taxon>
        <taxon>Euphausiacea</taxon>
        <taxon>Euphausiidae</taxon>
        <taxon>Meganyctiphanes</taxon>
    </lineage>
</organism>
<dbReference type="GO" id="GO:0050265">
    <property type="term" value="F:RNA uridylyltransferase activity"/>
    <property type="evidence" value="ECO:0007669"/>
    <property type="project" value="TreeGrafter"/>
</dbReference>
<evidence type="ECO:0000256" key="1">
    <source>
        <dbReference type="ARBA" id="ARBA00022679"/>
    </source>
</evidence>
<sequence length="189" mass="22066">MVVHFLQQHRVPILPVLHQFVQNPDGETYLRPSEFDKKWTSSNCLSVGELWLDMFRFYAIGFKMADLVINIRQHQPMSRAEKTWNKKIAIEDPFQQKRTLSRTVSGNPVFEYITDRFKVTYKYFAIPQMKMGPIFNHIVVKETCHSASEGSSEYETDKAEDEMDDDDSEEEKDSPGPILHNLISHLKIQ</sequence>
<dbReference type="SUPFAM" id="SSF81631">
    <property type="entry name" value="PAP/OAS1 substrate-binding domain"/>
    <property type="match status" value="1"/>
</dbReference>
<evidence type="ECO:0000256" key="2">
    <source>
        <dbReference type="ARBA" id="ARBA00022723"/>
    </source>
</evidence>
<dbReference type="GO" id="GO:0046872">
    <property type="term" value="F:metal ion binding"/>
    <property type="evidence" value="ECO:0007669"/>
    <property type="project" value="UniProtKB-KW"/>
</dbReference>
<keyword evidence="3" id="KW-0460">Magnesium</keyword>
<keyword evidence="7" id="KW-1185">Reference proteome</keyword>
<dbReference type="Pfam" id="PF03828">
    <property type="entry name" value="PAP_assoc"/>
    <property type="match status" value="1"/>
</dbReference>
<dbReference type="InterPro" id="IPR002058">
    <property type="entry name" value="PAP_assoc"/>
</dbReference>
<protein>
    <recommendedName>
        <fullName evidence="5">PAP-associated domain-containing protein</fullName>
    </recommendedName>
</protein>
<gene>
    <name evidence="6" type="ORF">MNOR_LOCUS40955</name>
</gene>
<evidence type="ECO:0000313" key="7">
    <source>
        <dbReference type="Proteomes" id="UP001497623"/>
    </source>
</evidence>
<proteinExistence type="predicted"/>
<evidence type="ECO:0000256" key="4">
    <source>
        <dbReference type="SAM" id="MobiDB-lite"/>
    </source>
</evidence>